<feature type="domain" description="NFD4 C-terminal" evidence="2">
    <location>
        <begin position="2"/>
        <end position="45"/>
    </location>
</feature>
<comment type="caution">
    <text evidence="3">The sequence shown here is derived from an EMBL/GenBank/DDBJ whole genome shotgun (WGS) entry which is preliminary data.</text>
</comment>
<organism evidence="3 4">
    <name type="scientific">Canavalia gladiata</name>
    <name type="common">Sword bean</name>
    <name type="synonym">Dolichos gladiatus</name>
    <dbReference type="NCBI Taxonomy" id="3824"/>
    <lineage>
        <taxon>Eukaryota</taxon>
        <taxon>Viridiplantae</taxon>
        <taxon>Streptophyta</taxon>
        <taxon>Embryophyta</taxon>
        <taxon>Tracheophyta</taxon>
        <taxon>Spermatophyta</taxon>
        <taxon>Magnoliopsida</taxon>
        <taxon>eudicotyledons</taxon>
        <taxon>Gunneridae</taxon>
        <taxon>Pentapetalae</taxon>
        <taxon>rosids</taxon>
        <taxon>fabids</taxon>
        <taxon>Fabales</taxon>
        <taxon>Fabaceae</taxon>
        <taxon>Papilionoideae</taxon>
        <taxon>50 kb inversion clade</taxon>
        <taxon>NPAAA clade</taxon>
        <taxon>indigoferoid/millettioid clade</taxon>
        <taxon>Phaseoleae</taxon>
        <taxon>Canavalia</taxon>
    </lineage>
</organism>
<dbReference type="Pfam" id="PF23262">
    <property type="entry name" value="NFD4_C"/>
    <property type="match status" value="1"/>
</dbReference>
<keyword evidence="1" id="KW-0472">Membrane</keyword>
<dbReference type="Proteomes" id="UP001367508">
    <property type="component" value="Unassembled WGS sequence"/>
</dbReference>
<evidence type="ECO:0000259" key="2">
    <source>
        <dbReference type="Pfam" id="PF23262"/>
    </source>
</evidence>
<evidence type="ECO:0000256" key="1">
    <source>
        <dbReference type="SAM" id="Phobius"/>
    </source>
</evidence>
<accession>A0AAN9LAC0</accession>
<feature type="transmembrane region" description="Helical" evidence="1">
    <location>
        <begin position="37"/>
        <end position="65"/>
    </location>
</feature>
<dbReference type="AlphaFoldDB" id="A0AAN9LAC0"/>
<sequence length="77" mass="9022">MESFIFGYSAALIYHKEGYEQDHGKCMDMECYKNTFLISGSFCLFVPNSVSYCSTVVLIFINFTWSELRNRILRVEQ</sequence>
<proteinExistence type="predicted"/>
<evidence type="ECO:0000313" key="4">
    <source>
        <dbReference type="Proteomes" id="UP001367508"/>
    </source>
</evidence>
<dbReference type="EMBL" id="JAYMYQ010000005">
    <property type="protein sequence ID" value="KAK7330613.1"/>
    <property type="molecule type" value="Genomic_DNA"/>
</dbReference>
<keyword evidence="1" id="KW-0812">Transmembrane</keyword>
<name>A0AAN9LAC0_CANGL</name>
<keyword evidence="4" id="KW-1185">Reference proteome</keyword>
<gene>
    <name evidence="3" type="ORF">VNO77_24811</name>
</gene>
<keyword evidence="1" id="KW-1133">Transmembrane helix</keyword>
<reference evidence="3 4" key="1">
    <citation type="submission" date="2024-01" db="EMBL/GenBank/DDBJ databases">
        <title>The genomes of 5 underutilized Papilionoideae crops provide insights into root nodulation and disease resistanc.</title>
        <authorList>
            <person name="Jiang F."/>
        </authorList>
    </citation>
    <scope>NUCLEOTIDE SEQUENCE [LARGE SCALE GENOMIC DNA]</scope>
    <source>
        <strain evidence="3">LVBAO_FW01</strain>
        <tissue evidence="3">Leaves</tissue>
    </source>
</reference>
<protein>
    <recommendedName>
        <fullName evidence="2">NFD4 C-terminal domain-containing protein</fullName>
    </recommendedName>
</protein>
<dbReference type="InterPro" id="IPR056555">
    <property type="entry name" value="NFD4_C"/>
</dbReference>
<evidence type="ECO:0000313" key="3">
    <source>
        <dbReference type="EMBL" id="KAK7330613.1"/>
    </source>
</evidence>